<dbReference type="Pfam" id="PF13609">
    <property type="entry name" value="Porin_4"/>
    <property type="match status" value="1"/>
</dbReference>
<sequence>MKKTLVALAVTAFAASASALTVYEKDGTNVQFDGSLRLLLDNSKPEGQRAHSNLKNDGSRFGVRVKHDIAEDFFALGRLELRFNGASDKKGSDEFGSLYAHRAYVGLGSKQYGEVTFGRQVTIGDDIARAGFDNTYCVTKTPLTTDGKSVIRYDYKGVEGLQVGVDYRFAEDRKDGEVVDGKLKAGYGAGAIYEFGVGEGQSASVAAGYTRDSFATGTNKKHYRDAAMAGASYTINDLTLAADYGYESTKNGDAKRGREHGFQVGAKYKVTPQAAVYGNYLFLVGKNNAGDKKDAAGNAITSKENRANKFMLGAEYQFHKQVKAFVEGKVEKIKYTYNDNSTSRATDRSVGVGLRVFW</sequence>
<evidence type="ECO:0000256" key="3">
    <source>
        <dbReference type="ARBA" id="ARBA00007539"/>
    </source>
</evidence>
<comment type="subcellular location">
    <subcellularLocation>
        <location evidence="2">Cell outer membrane</location>
        <topology evidence="2">Multi-pass membrane protein</topology>
    </subcellularLocation>
</comment>
<evidence type="ECO:0000256" key="1">
    <source>
        <dbReference type="ARBA" id="ARBA00003674"/>
    </source>
</evidence>
<evidence type="ECO:0000256" key="11">
    <source>
        <dbReference type="ARBA" id="ARBA00023114"/>
    </source>
</evidence>
<dbReference type="CDD" id="cd00342">
    <property type="entry name" value="gram_neg_porins"/>
    <property type="match status" value="1"/>
</dbReference>
<keyword evidence="9 14" id="KW-0732">Signal</keyword>
<accession>A0A1T0ART6</accession>
<dbReference type="Gene3D" id="2.40.160.10">
    <property type="entry name" value="Porin"/>
    <property type="match status" value="1"/>
</dbReference>
<feature type="chain" id="PRO_5013137344" description="Outer membrane protein P2" evidence="14">
    <location>
        <begin position="20"/>
        <end position="358"/>
    </location>
</feature>
<dbReference type="InterPro" id="IPR033900">
    <property type="entry name" value="Gram_neg_porin_domain"/>
</dbReference>
<evidence type="ECO:0000256" key="9">
    <source>
        <dbReference type="ARBA" id="ARBA00022729"/>
    </source>
</evidence>
<evidence type="ECO:0000313" key="17">
    <source>
        <dbReference type="Proteomes" id="UP000190867"/>
    </source>
</evidence>
<keyword evidence="11" id="KW-0626">Porin</keyword>
<evidence type="ECO:0000256" key="6">
    <source>
        <dbReference type="ARBA" id="ARBA00022448"/>
    </source>
</evidence>
<keyword evidence="13" id="KW-0998">Cell outer membrane</keyword>
<evidence type="ECO:0000259" key="15">
    <source>
        <dbReference type="Pfam" id="PF13609"/>
    </source>
</evidence>
<keyword evidence="17" id="KW-1185">Reference proteome</keyword>
<comment type="subunit">
    <text evidence="4">Homotrimer.</text>
</comment>
<dbReference type="GO" id="GO:0046930">
    <property type="term" value="C:pore complex"/>
    <property type="evidence" value="ECO:0007669"/>
    <property type="project" value="UniProtKB-KW"/>
</dbReference>
<dbReference type="SUPFAM" id="SSF56935">
    <property type="entry name" value="Porins"/>
    <property type="match status" value="1"/>
</dbReference>
<dbReference type="PANTHER" id="PTHR34501">
    <property type="entry name" value="PROTEIN YDDL-RELATED"/>
    <property type="match status" value="1"/>
</dbReference>
<keyword evidence="8" id="KW-0812">Transmembrane</keyword>
<keyword evidence="10" id="KW-0406">Ion transport</keyword>
<evidence type="ECO:0000256" key="10">
    <source>
        <dbReference type="ARBA" id="ARBA00023065"/>
    </source>
</evidence>
<dbReference type="PANTHER" id="PTHR34501:SF2">
    <property type="entry name" value="OUTER MEMBRANE PORIN F-RELATED"/>
    <property type="match status" value="1"/>
</dbReference>
<dbReference type="InterPro" id="IPR050298">
    <property type="entry name" value="Gram-neg_bact_OMP"/>
</dbReference>
<keyword evidence="6" id="KW-0813">Transport</keyword>
<keyword evidence="7" id="KW-1134">Transmembrane beta strand</keyword>
<evidence type="ECO:0000256" key="5">
    <source>
        <dbReference type="ARBA" id="ARBA00016184"/>
    </source>
</evidence>
<dbReference type="RefSeq" id="WP_078236787.1">
    <property type="nucleotide sequence ID" value="NZ_MUYA01000007.1"/>
</dbReference>
<evidence type="ECO:0000313" key="16">
    <source>
        <dbReference type="EMBL" id="OOR99139.1"/>
    </source>
</evidence>
<keyword evidence="12" id="KW-0472">Membrane</keyword>
<gene>
    <name evidence="16" type="ORF">B0187_05105</name>
</gene>
<evidence type="ECO:0000256" key="7">
    <source>
        <dbReference type="ARBA" id="ARBA00022452"/>
    </source>
</evidence>
<comment type="caution">
    <text evidence="16">The sequence shown here is derived from an EMBL/GenBank/DDBJ whole genome shotgun (WGS) entry which is preliminary data.</text>
</comment>
<comment type="function">
    <text evidence="1">Forms pores that allow passive diffusion of small molecules across the outer membrane.</text>
</comment>
<dbReference type="Proteomes" id="UP000190867">
    <property type="component" value="Unassembled WGS sequence"/>
</dbReference>
<dbReference type="GO" id="GO:0009279">
    <property type="term" value="C:cell outer membrane"/>
    <property type="evidence" value="ECO:0007669"/>
    <property type="project" value="UniProtKB-SubCell"/>
</dbReference>
<dbReference type="OrthoDB" id="5689851at2"/>
<evidence type="ECO:0000256" key="2">
    <source>
        <dbReference type="ARBA" id="ARBA00004571"/>
    </source>
</evidence>
<name>A0A1T0ART6_9PAST</name>
<comment type="similarity">
    <text evidence="3">Belongs to the Gram-negative porin family.</text>
</comment>
<evidence type="ECO:0000256" key="14">
    <source>
        <dbReference type="SAM" id="SignalP"/>
    </source>
</evidence>
<feature type="signal peptide" evidence="14">
    <location>
        <begin position="1"/>
        <end position="19"/>
    </location>
</feature>
<dbReference type="GO" id="GO:0015288">
    <property type="term" value="F:porin activity"/>
    <property type="evidence" value="ECO:0007669"/>
    <property type="project" value="UniProtKB-KW"/>
</dbReference>
<evidence type="ECO:0000256" key="4">
    <source>
        <dbReference type="ARBA" id="ARBA00011233"/>
    </source>
</evidence>
<organism evidence="16 17">
    <name type="scientific">Haemophilus paracuniculus</name>
    <dbReference type="NCBI Taxonomy" id="734"/>
    <lineage>
        <taxon>Bacteria</taxon>
        <taxon>Pseudomonadati</taxon>
        <taxon>Pseudomonadota</taxon>
        <taxon>Gammaproteobacteria</taxon>
        <taxon>Pasteurellales</taxon>
        <taxon>Pasteurellaceae</taxon>
        <taxon>Haemophilus</taxon>
    </lineage>
</organism>
<protein>
    <recommendedName>
        <fullName evidence="5">Outer membrane protein P2</fullName>
    </recommendedName>
</protein>
<evidence type="ECO:0000256" key="8">
    <source>
        <dbReference type="ARBA" id="ARBA00022692"/>
    </source>
</evidence>
<dbReference type="STRING" id="734.B0187_05105"/>
<evidence type="ECO:0000256" key="12">
    <source>
        <dbReference type="ARBA" id="ARBA00023136"/>
    </source>
</evidence>
<proteinExistence type="inferred from homology"/>
<dbReference type="EMBL" id="MUYA01000007">
    <property type="protein sequence ID" value="OOR99139.1"/>
    <property type="molecule type" value="Genomic_DNA"/>
</dbReference>
<dbReference type="InterPro" id="IPR023614">
    <property type="entry name" value="Porin_dom_sf"/>
</dbReference>
<evidence type="ECO:0000256" key="13">
    <source>
        <dbReference type="ARBA" id="ARBA00023237"/>
    </source>
</evidence>
<dbReference type="GO" id="GO:0006811">
    <property type="term" value="P:monoatomic ion transport"/>
    <property type="evidence" value="ECO:0007669"/>
    <property type="project" value="UniProtKB-KW"/>
</dbReference>
<feature type="domain" description="Porin" evidence="15">
    <location>
        <begin position="6"/>
        <end position="328"/>
    </location>
</feature>
<reference evidence="16 17" key="1">
    <citation type="submission" date="2017-02" db="EMBL/GenBank/DDBJ databases">
        <title>Draft genome sequence of Haemophilus paracuniculus CCUG 43573 type strain.</title>
        <authorList>
            <person name="Engstrom-Jakobsson H."/>
            <person name="Salva-Serra F."/>
            <person name="Thorell K."/>
            <person name="Gonzales-Siles L."/>
            <person name="Karlsson R."/>
            <person name="Boulund F."/>
            <person name="Engstrand L."/>
            <person name="Kristiansson E."/>
            <person name="Moore E."/>
        </authorList>
    </citation>
    <scope>NUCLEOTIDE SEQUENCE [LARGE SCALE GENOMIC DNA]</scope>
    <source>
        <strain evidence="16 17">CCUG 43573</strain>
    </source>
</reference>
<dbReference type="AlphaFoldDB" id="A0A1T0ART6"/>